<evidence type="ECO:0000256" key="1">
    <source>
        <dbReference type="ARBA" id="ARBA00023122"/>
    </source>
</evidence>
<sequence length="162" mass="17467">MKVEDILRKKGTRIGMVRINETVTTALRLMKAENTGALVVKDVCRTEGNTVVGVISERDVVRALVDRGPAILEQAVSTLMTRDPYCCSPSDPVRHVLSLMDEHGIRHVPVLEGTTLVGVVSVRDLIRRQLEELSGEGLPVAAAAATVAATAEGWDFPVVANQ</sequence>
<dbReference type="InterPro" id="IPR051257">
    <property type="entry name" value="Diverse_CBS-Domain"/>
</dbReference>
<dbReference type="SMART" id="SM00116">
    <property type="entry name" value="CBS"/>
    <property type="match status" value="2"/>
</dbReference>
<keyword evidence="5" id="KW-1185">Reference proteome</keyword>
<dbReference type="PANTHER" id="PTHR43080">
    <property type="entry name" value="CBS DOMAIN-CONTAINING PROTEIN CBSX3, MITOCHONDRIAL"/>
    <property type="match status" value="1"/>
</dbReference>
<evidence type="ECO:0000313" key="4">
    <source>
        <dbReference type="EMBL" id="KAA0594804.1"/>
    </source>
</evidence>
<dbReference type="InterPro" id="IPR046342">
    <property type="entry name" value="CBS_dom_sf"/>
</dbReference>
<comment type="caution">
    <text evidence="4">The sequence shown here is derived from an EMBL/GenBank/DDBJ whole genome shotgun (WGS) entry which is preliminary data.</text>
</comment>
<protein>
    <submittedName>
        <fullName evidence="4">CBS domain-containing protein</fullName>
    </submittedName>
</protein>
<dbReference type="Proteomes" id="UP000324927">
    <property type="component" value="Unassembled WGS sequence"/>
</dbReference>
<dbReference type="InterPro" id="IPR044725">
    <property type="entry name" value="CBSX3_CBS_dom"/>
</dbReference>
<name>A0A5A9GMI4_AZOLI</name>
<keyword evidence="1 2" id="KW-0129">CBS domain</keyword>
<reference evidence="4 5" key="1">
    <citation type="submission" date="2019-08" db="EMBL/GenBank/DDBJ databases">
        <authorList>
            <person name="Grouzdev D."/>
            <person name="Tikhonova E."/>
            <person name="Kravchenko I."/>
        </authorList>
    </citation>
    <scope>NUCLEOTIDE SEQUENCE [LARGE SCALE GENOMIC DNA]</scope>
    <source>
        <strain evidence="4 5">59b</strain>
    </source>
</reference>
<feature type="domain" description="CBS" evidence="3">
    <location>
        <begin position="80"/>
        <end position="136"/>
    </location>
</feature>
<dbReference type="RefSeq" id="WP_149232563.1">
    <property type="nucleotide sequence ID" value="NZ_JALJXJ010000010.1"/>
</dbReference>
<dbReference type="InterPro" id="IPR000644">
    <property type="entry name" value="CBS_dom"/>
</dbReference>
<dbReference type="Pfam" id="PF00571">
    <property type="entry name" value="CBS"/>
    <property type="match status" value="2"/>
</dbReference>
<gene>
    <name evidence="4" type="ORF">FZ942_18515</name>
</gene>
<evidence type="ECO:0000313" key="5">
    <source>
        <dbReference type="Proteomes" id="UP000324927"/>
    </source>
</evidence>
<organism evidence="4 5">
    <name type="scientific">Azospirillum lipoferum</name>
    <dbReference type="NCBI Taxonomy" id="193"/>
    <lineage>
        <taxon>Bacteria</taxon>
        <taxon>Pseudomonadati</taxon>
        <taxon>Pseudomonadota</taxon>
        <taxon>Alphaproteobacteria</taxon>
        <taxon>Rhodospirillales</taxon>
        <taxon>Azospirillaceae</taxon>
        <taxon>Azospirillum</taxon>
    </lineage>
</organism>
<proteinExistence type="predicted"/>
<dbReference type="Gene3D" id="3.10.580.10">
    <property type="entry name" value="CBS-domain"/>
    <property type="match status" value="1"/>
</dbReference>
<dbReference type="OrthoDB" id="9807125at2"/>
<dbReference type="PROSITE" id="PS51371">
    <property type="entry name" value="CBS"/>
    <property type="match status" value="2"/>
</dbReference>
<evidence type="ECO:0000256" key="2">
    <source>
        <dbReference type="PROSITE-ProRule" id="PRU00703"/>
    </source>
</evidence>
<dbReference type="SUPFAM" id="SSF54631">
    <property type="entry name" value="CBS-domain pair"/>
    <property type="match status" value="1"/>
</dbReference>
<dbReference type="EMBL" id="VTTN01000007">
    <property type="protein sequence ID" value="KAA0594804.1"/>
    <property type="molecule type" value="Genomic_DNA"/>
</dbReference>
<dbReference type="PANTHER" id="PTHR43080:SF2">
    <property type="entry name" value="CBS DOMAIN-CONTAINING PROTEIN"/>
    <property type="match status" value="1"/>
</dbReference>
<dbReference type="AlphaFoldDB" id="A0A5A9GMI4"/>
<dbReference type="CDD" id="cd04623">
    <property type="entry name" value="CBS_pair_bac_euk"/>
    <property type="match status" value="1"/>
</dbReference>
<evidence type="ECO:0000259" key="3">
    <source>
        <dbReference type="PROSITE" id="PS51371"/>
    </source>
</evidence>
<accession>A0A5A9GMI4</accession>
<feature type="domain" description="CBS" evidence="3">
    <location>
        <begin position="7"/>
        <end position="71"/>
    </location>
</feature>